<reference evidence="1 2" key="1">
    <citation type="submission" date="2016-07" db="EMBL/GenBank/DDBJ databases">
        <title>Pervasive Adenine N6-methylation of Active Genes in Fungi.</title>
        <authorList>
            <consortium name="DOE Joint Genome Institute"/>
            <person name="Mondo S.J."/>
            <person name="Dannebaum R.O."/>
            <person name="Kuo R.C."/>
            <person name="Labutti K."/>
            <person name="Haridas S."/>
            <person name="Kuo A."/>
            <person name="Salamov A."/>
            <person name="Ahrendt S.R."/>
            <person name="Lipzen A."/>
            <person name="Sullivan W."/>
            <person name="Andreopoulos W.B."/>
            <person name="Clum A."/>
            <person name="Lindquist E."/>
            <person name="Daum C."/>
            <person name="Ramamoorthy G.K."/>
            <person name="Gryganskyi A."/>
            <person name="Culley D."/>
            <person name="Magnuson J.K."/>
            <person name="James T.Y."/>
            <person name="O'Malley M.A."/>
            <person name="Stajich J.E."/>
            <person name="Spatafora J.W."/>
            <person name="Visel A."/>
            <person name="Grigoriev I.V."/>
        </authorList>
    </citation>
    <scope>NUCLEOTIDE SEQUENCE [LARGE SCALE GENOMIC DNA]</scope>
    <source>
        <strain evidence="1 2">12-1054</strain>
    </source>
</reference>
<dbReference type="EMBL" id="MCFI01000031">
    <property type="protein sequence ID" value="ORY74107.1"/>
    <property type="molecule type" value="Genomic_DNA"/>
</dbReference>
<name>A0A1Y2ERF7_PROLT</name>
<dbReference type="Proteomes" id="UP000193685">
    <property type="component" value="Unassembled WGS sequence"/>
</dbReference>
<gene>
    <name evidence="1" type="ORF">BCR37DRAFT_384533</name>
</gene>
<accession>A0A1Y2ERF7</accession>
<proteinExistence type="predicted"/>
<keyword evidence="2" id="KW-1185">Reference proteome</keyword>
<comment type="caution">
    <text evidence="1">The sequence shown here is derived from an EMBL/GenBank/DDBJ whole genome shotgun (WGS) entry which is preliminary data.</text>
</comment>
<dbReference type="RefSeq" id="XP_040721941.1">
    <property type="nucleotide sequence ID" value="XM_040870254.1"/>
</dbReference>
<dbReference type="GeneID" id="63786853"/>
<protein>
    <submittedName>
        <fullName evidence="1">Uncharacterized protein</fullName>
    </submittedName>
</protein>
<sequence length="97" mass="11017">MSMSSRGTQALRTGSLALRPYSQTLITESNGRRQIILVVVLIFGLLESWVDHDNCNVLTDPRNLLITQRFVCYEPMALQWVCNDSAMSLHTQITQFT</sequence>
<evidence type="ECO:0000313" key="2">
    <source>
        <dbReference type="Proteomes" id="UP000193685"/>
    </source>
</evidence>
<dbReference type="AlphaFoldDB" id="A0A1Y2ERF7"/>
<organism evidence="1 2">
    <name type="scientific">Protomyces lactucae-debilis</name>
    <dbReference type="NCBI Taxonomy" id="2754530"/>
    <lineage>
        <taxon>Eukaryota</taxon>
        <taxon>Fungi</taxon>
        <taxon>Dikarya</taxon>
        <taxon>Ascomycota</taxon>
        <taxon>Taphrinomycotina</taxon>
        <taxon>Taphrinomycetes</taxon>
        <taxon>Taphrinales</taxon>
        <taxon>Protomycetaceae</taxon>
        <taxon>Protomyces</taxon>
    </lineage>
</organism>
<evidence type="ECO:0000313" key="1">
    <source>
        <dbReference type="EMBL" id="ORY74107.1"/>
    </source>
</evidence>